<organism evidence="2 3">
    <name type="scientific">Corallococcus coralloides</name>
    <name type="common">Myxococcus coralloides</name>
    <dbReference type="NCBI Taxonomy" id="184914"/>
    <lineage>
        <taxon>Bacteria</taxon>
        <taxon>Pseudomonadati</taxon>
        <taxon>Myxococcota</taxon>
        <taxon>Myxococcia</taxon>
        <taxon>Myxococcales</taxon>
        <taxon>Cystobacterineae</taxon>
        <taxon>Myxococcaceae</taxon>
        <taxon>Corallococcus</taxon>
    </lineage>
</organism>
<evidence type="ECO:0000313" key="3">
    <source>
        <dbReference type="Proteomes" id="UP000288758"/>
    </source>
</evidence>
<gene>
    <name evidence="2" type="ORF">EJ065_4207</name>
</gene>
<name>A0A410RV44_CORCK</name>
<sequence>MPIYEFFCRKCQEPFTAFMSMKEHDERAPKCPRGHDAKEVEKRISSAHAVTTKKSLTYG</sequence>
<feature type="domain" description="Putative regulatory protein FmdB zinc ribbon" evidence="1">
    <location>
        <begin position="1"/>
        <end position="45"/>
    </location>
</feature>
<accession>A0A410RV44</accession>
<reference evidence="2 3" key="1">
    <citation type="submission" date="2018-12" db="EMBL/GenBank/DDBJ databases">
        <title>Complete Genome Sequence of the Corallopyronin A producing Myxobacterium Corallococcus coralloides B035.</title>
        <authorList>
            <person name="Bouhired S.M."/>
            <person name="Rupp O."/>
            <person name="Blom J."/>
            <person name="Schaeberle T.F."/>
            <person name="Kehraus S."/>
            <person name="Schiefer A."/>
            <person name="Pfarr K."/>
            <person name="Goesmann A."/>
            <person name="Hoerauf A."/>
            <person name="Koenig G.M."/>
        </authorList>
    </citation>
    <scope>NUCLEOTIDE SEQUENCE [LARGE SCALE GENOMIC DNA]</scope>
    <source>
        <strain evidence="2 3">B035</strain>
    </source>
</reference>
<dbReference type="EMBL" id="CP034669">
    <property type="protein sequence ID" value="QAT85765.1"/>
    <property type="molecule type" value="Genomic_DNA"/>
</dbReference>
<dbReference type="InterPro" id="IPR013429">
    <property type="entry name" value="Regulatory_FmdB_Zinc_ribbon"/>
</dbReference>
<evidence type="ECO:0000259" key="1">
    <source>
        <dbReference type="SMART" id="SM00834"/>
    </source>
</evidence>
<protein>
    <recommendedName>
        <fullName evidence="1">Putative regulatory protein FmdB zinc ribbon domain-containing protein</fullName>
    </recommendedName>
</protein>
<dbReference type="SMART" id="SM00834">
    <property type="entry name" value="CxxC_CXXC_SSSS"/>
    <property type="match status" value="1"/>
</dbReference>
<dbReference type="RefSeq" id="WP_128797484.1">
    <property type="nucleotide sequence ID" value="NZ_CP034669.1"/>
</dbReference>
<dbReference type="AlphaFoldDB" id="A0A410RV44"/>
<evidence type="ECO:0000313" key="2">
    <source>
        <dbReference type="EMBL" id="QAT85765.1"/>
    </source>
</evidence>
<dbReference type="Pfam" id="PF09723">
    <property type="entry name" value="Zn_ribbon_8"/>
    <property type="match status" value="1"/>
</dbReference>
<dbReference type="NCBIfam" id="TIGR02605">
    <property type="entry name" value="CxxC_CxxC_SSSS"/>
    <property type="match status" value="1"/>
</dbReference>
<proteinExistence type="predicted"/>
<dbReference type="Proteomes" id="UP000288758">
    <property type="component" value="Chromosome"/>
</dbReference>